<dbReference type="EMBL" id="SUTF01000007">
    <property type="protein sequence ID" value="MBE6510968.1"/>
    <property type="molecule type" value="Genomic_DNA"/>
</dbReference>
<feature type="transmembrane region" description="Helical" evidence="1">
    <location>
        <begin position="39"/>
        <end position="58"/>
    </location>
</feature>
<dbReference type="PROSITE" id="PS51127">
    <property type="entry name" value="BIG1"/>
    <property type="match status" value="1"/>
</dbReference>
<evidence type="ECO:0000313" key="4">
    <source>
        <dbReference type="Proteomes" id="UP000713479"/>
    </source>
</evidence>
<keyword evidence="1" id="KW-1133">Transmembrane helix</keyword>
<dbReference type="AlphaFoldDB" id="A0A8T3VRC7"/>
<sequence length="152" mass="16606">MSRKCKNCSEIIEDESLFCPKCGKYLGKSENNRQYPVKWIAVAILCVFLIIFFGFVATSGETKLPTSLTMTSASHLQSSDTFSVKLTDDANNTLADKYVTVSINDNKYTLKTDKNGTASINLTLSDGSYTVNSDFKGDGQYGDAHSSDVVVV</sequence>
<dbReference type="Gene3D" id="2.60.40.10">
    <property type="entry name" value="Immunoglobulins"/>
    <property type="match status" value="1"/>
</dbReference>
<proteinExistence type="predicted"/>
<evidence type="ECO:0000259" key="2">
    <source>
        <dbReference type="PROSITE" id="PS51127"/>
    </source>
</evidence>
<protein>
    <submittedName>
        <fullName evidence="3">DUF2116 family Zn-ribbon domain-containing protein</fullName>
    </submittedName>
</protein>
<gene>
    <name evidence="3" type="ORF">E7Z74_06850</name>
</gene>
<keyword evidence="1" id="KW-0812">Transmembrane</keyword>
<reference evidence="3" key="1">
    <citation type="submission" date="2019-04" db="EMBL/GenBank/DDBJ databases">
        <title>Evolution of Biomass-Degrading Anaerobic Consortia Revealed by Metagenomics.</title>
        <authorList>
            <person name="Peng X."/>
        </authorList>
    </citation>
    <scope>NUCLEOTIDE SEQUENCE</scope>
    <source>
        <strain evidence="3">SIG13</strain>
    </source>
</reference>
<evidence type="ECO:0000313" key="3">
    <source>
        <dbReference type="EMBL" id="MBE6510968.1"/>
    </source>
</evidence>
<keyword evidence="1" id="KW-0472">Membrane</keyword>
<feature type="domain" description="Big-1" evidence="2">
    <location>
        <begin position="61"/>
        <end position="152"/>
    </location>
</feature>
<organism evidence="3 4">
    <name type="scientific">Methanobrevibacter millerae</name>
    <dbReference type="NCBI Taxonomy" id="230361"/>
    <lineage>
        <taxon>Archaea</taxon>
        <taxon>Methanobacteriati</taxon>
        <taxon>Methanobacteriota</taxon>
        <taxon>Methanomada group</taxon>
        <taxon>Methanobacteria</taxon>
        <taxon>Methanobacteriales</taxon>
        <taxon>Methanobacteriaceae</taxon>
        <taxon>Methanobrevibacter</taxon>
    </lineage>
</organism>
<evidence type="ECO:0000256" key="1">
    <source>
        <dbReference type="SAM" id="Phobius"/>
    </source>
</evidence>
<comment type="caution">
    <text evidence="3">The sequence shown here is derived from an EMBL/GenBank/DDBJ whole genome shotgun (WGS) entry which is preliminary data.</text>
</comment>
<accession>A0A8T3VRC7</accession>
<dbReference type="InterPro" id="IPR003344">
    <property type="entry name" value="Big_1_dom"/>
</dbReference>
<name>A0A8T3VRC7_9EURY</name>
<dbReference type="Proteomes" id="UP000713479">
    <property type="component" value="Unassembled WGS sequence"/>
</dbReference>
<dbReference type="InterPro" id="IPR013783">
    <property type="entry name" value="Ig-like_fold"/>
</dbReference>